<feature type="compositionally biased region" description="Basic and acidic residues" evidence="1">
    <location>
        <begin position="145"/>
        <end position="155"/>
    </location>
</feature>
<feature type="region of interest" description="Disordered" evidence="1">
    <location>
        <begin position="47"/>
        <end position="87"/>
    </location>
</feature>
<evidence type="ECO:0000256" key="1">
    <source>
        <dbReference type="SAM" id="MobiDB-lite"/>
    </source>
</evidence>
<dbReference type="AlphaFoldDB" id="A0ABD2BN54"/>
<feature type="compositionally biased region" description="Low complexity" evidence="1">
    <location>
        <begin position="47"/>
        <end position="71"/>
    </location>
</feature>
<dbReference type="Proteomes" id="UP001607302">
    <property type="component" value="Unassembled WGS sequence"/>
</dbReference>
<protein>
    <submittedName>
        <fullName evidence="2">Uncharacterized protein</fullName>
    </submittedName>
</protein>
<evidence type="ECO:0000313" key="3">
    <source>
        <dbReference type="Proteomes" id="UP001607302"/>
    </source>
</evidence>
<reference evidence="2 3" key="1">
    <citation type="journal article" date="2024" name="Ann. Entomol. Soc. Am.">
        <title>Genomic analyses of the southern and eastern yellowjacket wasps (Hymenoptera: Vespidae) reveal evolutionary signatures of social life.</title>
        <authorList>
            <person name="Catto M.A."/>
            <person name="Caine P.B."/>
            <person name="Orr S.E."/>
            <person name="Hunt B.G."/>
            <person name="Goodisman M.A.D."/>
        </authorList>
    </citation>
    <scope>NUCLEOTIDE SEQUENCE [LARGE SCALE GENOMIC DNA]</scope>
    <source>
        <strain evidence="2">233</strain>
        <tissue evidence="2">Head and thorax</tissue>
    </source>
</reference>
<feature type="region of interest" description="Disordered" evidence="1">
    <location>
        <begin position="145"/>
        <end position="170"/>
    </location>
</feature>
<dbReference type="EMBL" id="JAUDFV010000074">
    <property type="protein sequence ID" value="KAL2734207.1"/>
    <property type="molecule type" value="Genomic_DNA"/>
</dbReference>
<proteinExistence type="predicted"/>
<evidence type="ECO:0000313" key="2">
    <source>
        <dbReference type="EMBL" id="KAL2734207.1"/>
    </source>
</evidence>
<gene>
    <name evidence="2" type="ORF">V1478_003905</name>
</gene>
<comment type="caution">
    <text evidence="2">The sequence shown here is derived from an EMBL/GenBank/DDBJ whole genome shotgun (WGS) entry which is preliminary data.</text>
</comment>
<feature type="compositionally biased region" description="Basic and acidic residues" evidence="1">
    <location>
        <begin position="78"/>
        <end position="87"/>
    </location>
</feature>
<accession>A0ABD2BN54</accession>
<sequence>MYVVQFGVSCQPFANGSIAIQILFCSYFEIVWVETWPARIAVSRNTASSSTTSRSTNSTSTSTSISSSRRAVPAGEGGSRHIDEEKNDKDTKRCCIREIGEKTMWRQKGKERIVVEISCIIGLHIDSIANEYQWNARDYAYAEKQKEKERGWKEEKEEEEEEEKEEGRMEPLREISVYERFFDAI</sequence>
<keyword evidence="3" id="KW-1185">Reference proteome</keyword>
<name>A0ABD2BN54_VESSQ</name>
<organism evidence="2 3">
    <name type="scientific">Vespula squamosa</name>
    <name type="common">Southern yellow jacket</name>
    <name type="synonym">Wasp</name>
    <dbReference type="NCBI Taxonomy" id="30214"/>
    <lineage>
        <taxon>Eukaryota</taxon>
        <taxon>Metazoa</taxon>
        <taxon>Ecdysozoa</taxon>
        <taxon>Arthropoda</taxon>
        <taxon>Hexapoda</taxon>
        <taxon>Insecta</taxon>
        <taxon>Pterygota</taxon>
        <taxon>Neoptera</taxon>
        <taxon>Endopterygota</taxon>
        <taxon>Hymenoptera</taxon>
        <taxon>Apocrita</taxon>
        <taxon>Aculeata</taxon>
        <taxon>Vespoidea</taxon>
        <taxon>Vespidae</taxon>
        <taxon>Vespinae</taxon>
        <taxon>Vespula</taxon>
    </lineage>
</organism>